<organism evidence="1">
    <name type="scientific">marine sediment metagenome</name>
    <dbReference type="NCBI Taxonomy" id="412755"/>
    <lineage>
        <taxon>unclassified sequences</taxon>
        <taxon>metagenomes</taxon>
        <taxon>ecological metagenomes</taxon>
    </lineage>
</organism>
<comment type="caution">
    <text evidence="1">The sequence shown here is derived from an EMBL/GenBank/DDBJ whole genome shotgun (WGS) entry which is preliminary data.</text>
</comment>
<proteinExistence type="predicted"/>
<dbReference type="EMBL" id="BARS01020422">
    <property type="protein sequence ID" value="GAG07076.1"/>
    <property type="molecule type" value="Genomic_DNA"/>
</dbReference>
<protein>
    <submittedName>
        <fullName evidence="1">Uncharacterized protein</fullName>
    </submittedName>
</protein>
<gene>
    <name evidence="1" type="ORF">S01H1_32930</name>
</gene>
<dbReference type="InterPro" id="IPR047676">
    <property type="entry name" value="FxLYD_dom"/>
</dbReference>
<dbReference type="NCBIfam" id="NF038353">
    <property type="entry name" value="FxLYD_dom"/>
    <property type="match status" value="1"/>
</dbReference>
<name>X0W2X2_9ZZZZ</name>
<dbReference type="AlphaFoldDB" id="X0W2X2"/>
<reference evidence="1" key="1">
    <citation type="journal article" date="2014" name="Front. Microbiol.">
        <title>High frequency of phylogenetically diverse reductive dehalogenase-homologous genes in deep subseafloor sedimentary metagenomes.</title>
        <authorList>
            <person name="Kawai M."/>
            <person name="Futagami T."/>
            <person name="Toyoda A."/>
            <person name="Takaki Y."/>
            <person name="Nishi S."/>
            <person name="Hori S."/>
            <person name="Arai W."/>
            <person name="Tsubouchi T."/>
            <person name="Morono Y."/>
            <person name="Uchiyama I."/>
            <person name="Ito T."/>
            <person name="Fujiyama A."/>
            <person name="Inagaki F."/>
            <person name="Takami H."/>
        </authorList>
    </citation>
    <scope>NUCLEOTIDE SEQUENCE</scope>
    <source>
        <strain evidence="1">Expedition CK06-06</strain>
    </source>
</reference>
<accession>X0W2X2</accession>
<sequence length="137" mass="15282">MPGMSAPFNVIFKEQIDMVADYDLSVEYLESLNSEYEPTYYEGIEIVNSTGLLNGIDYELSGEVANYGDEDVNFVLIEAALFNKDGEIIGVVFTYAAGEDETLDVGATMPFDVWIPRHVEDTEIASYELFVNAKPIE</sequence>
<evidence type="ECO:0000313" key="1">
    <source>
        <dbReference type="EMBL" id="GAG07076.1"/>
    </source>
</evidence>